<evidence type="ECO:0000313" key="1">
    <source>
        <dbReference type="EMBL" id="MEJ8281550.1"/>
    </source>
</evidence>
<dbReference type="EC" id="2.1.1.-" evidence="1"/>
<dbReference type="PANTHER" id="PTHR40036">
    <property type="entry name" value="MACROCIN O-METHYLTRANSFERASE"/>
    <property type="match status" value="1"/>
</dbReference>
<comment type="caution">
    <text evidence="1">The sequence shown here is derived from an EMBL/GenBank/DDBJ whole genome shotgun (WGS) entry which is preliminary data.</text>
</comment>
<dbReference type="RefSeq" id="WP_340294020.1">
    <property type="nucleotide sequence ID" value="NZ_JBBJUP010000021.1"/>
</dbReference>
<dbReference type="InterPro" id="IPR008884">
    <property type="entry name" value="TylF_MeTrfase"/>
</dbReference>
<dbReference type="Proteomes" id="UP001364211">
    <property type="component" value="Unassembled WGS sequence"/>
</dbReference>
<dbReference type="Gene3D" id="3.40.50.150">
    <property type="entry name" value="Vaccinia Virus protein VP39"/>
    <property type="match status" value="1"/>
</dbReference>
<gene>
    <name evidence="1" type="ORF">WJX68_21625</name>
</gene>
<dbReference type="EMBL" id="JBBJUP010000021">
    <property type="protein sequence ID" value="MEJ8281550.1"/>
    <property type="molecule type" value="Genomic_DNA"/>
</dbReference>
<proteinExistence type="predicted"/>
<keyword evidence="1" id="KW-0808">Transferase</keyword>
<dbReference type="GO" id="GO:0008168">
    <property type="term" value="F:methyltransferase activity"/>
    <property type="evidence" value="ECO:0007669"/>
    <property type="project" value="UniProtKB-KW"/>
</dbReference>
<accession>A0ABU8TC68</accession>
<protein>
    <submittedName>
        <fullName evidence="1">Class I SAM-dependent methyltransferase</fullName>
        <ecNumber evidence="1">2.1.1.-</ecNumber>
    </submittedName>
</protein>
<dbReference type="InterPro" id="IPR029063">
    <property type="entry name" value="SAM-dependent_MTases_sf"/>
</dbReference>
<dbReference type="Pfam" id="PF13578">
    <property type="entry name" value="Methyltransf_24"/>
    <property type="match status" value="1"/>
</dbReference>
<dbReference type="GO" id="GO:0032259">
    <property type="term" value="P:methylation"/>
    <property type="evidence" value="ECO:0007669"/>
    <property type="project" value="UniProtKB-KW"/>
</dbReference>
<dbReference type="PANTHER" id="PTHR40036:SF1">
    <property type="entry name" value="MACROCIN O-METHYLTRANSFERASE"/>
    <property type="match status" value="1"/>
</dbReference>
<dbReference type="SUPFAM" id="SSF53335">
    <property type="entry name" value="S-adenosyl-L-methionine-dependent methyltransferases"/>
    <property type="match status" value="1"/>
</dbReference>
<keyword evidence="1" id="KW-0489">Methyltransferase</keyword>
<sequence>MLDAALARHAASQTATLRAELAALREELDGRVRAEADRVLAELRAAEVRDRRDVLAAGERAAVATSARFAERHLTEAELLPNPDATLRHALSLAPTGGMACEFGVYRGATLRTIAAHRGDGRVHGFDTFTGLPETWRTGFRAGAFDDVGAPPRIEGAELVVGLFADTLPGFLADHPGPVDLLHVDADLYSSAATVLEAVGPRLRRGSIVLFDEFYNFPGWERHEARAWWEWADRHGVRHTYVCATHDNEQVAVRIDDPGTAAAP</sequence>
<reference evidence="1 2" key="1">
    <citation type="submission" date="2024-03" db="EMBL/GenBank/DDBJ databases">
        <title>Draft genome sequence of Pseudonocardia sp. DW16-2.</title>
        <authorList>
            <person name="Duangmal K."/>
        </authorList>
    </citation>
    <scope>NUCLEOTIDE SEQUENCE [LARGE SCALE GENOMIC DNA]</scope>
    <source>
        <strain evidence="1 2">DW16-2</strain>
    </source>
</reference>
<evidence type="ECO:0000313" key="2">
    <source>
        <dbReference type="Proteomes" id="UP001364211"/>
    </source>
</evidence>
<organism evidence="1 2">
    <name type="scientific">Pseudonocardia spirodelae</name>
    <dbReference type="NCBI Taxonomy" id="3133431"/>
    <lineage>
        <taxon>Bacteria</taxon>
        <taxon>Bacillati</taxon>
        <taxon>Actinomycetota</taxon>
        <taxon>Actinomycetes</taxon>
        <taxon>Pseudonocardiales</taxon>
        <taxon>Pseudonocardiaceae</taxon>
        <taxon>Pseudonocardia</taxon>
    </lineage>
</organism>
<keyword evidence="2" id="KW-1185">Reference proteome</keyword>
<name>A0ABU8TC68_9PSEU</name>